<accession>A0A0C9V9Z2</accession>
<keyword evidence="2" id="KW-0645">Protease</keyword>
<comment type="similarity">
    <text evidence="1">Belongs to the peptidase C48 family.</text>
</comment>
<evidence type="ECO:0000313" key="6">
    <source>
        <dbReference type="EMBL" id="KIJ38332.1"/>
    </source>
</evidence>
<dbReference type="GO" id="GO:0006508">
    <property type="term" value="P:proteolysis"/>
    <property type="evidence" value="ECO:0007669"/>
    <property type="project" value="UniProtKB-KW"/>
</dbReference>
<evidence type="ECO:0000313" key="7">
    <source>
        <dbReference type="Proteomes" id="UP000054279"/>
    </source>
</evidence>
<organism evidence="6 7">
    <name type="scientific">Sphaerobolus stellatus (strain SS14)</name>
    <dbReference type="NCBI Taxonomy" id="990650"/>
    <lineage>
        <taxon>Eukaryota</taxon>
        <taxon>Fungi</taxon>
        <taxon>Dikarya</taxon>
        <taxon>Basidiomycota</taxon>
        <taxon>Agaricomycotina</taxon>
        <taxon>Agaricomycetes</taxon>
        <taxon>Phallomycetidae</taxon>
        <taxon>Geastrales</taxon>
        <taxon>Sphaerobolaceae</taxon>
        <taxon>Sphaerobolus</taxon>
    </lineage>
</organism>
<proteinExistence type="inferred from homology"/>
<reference evidence="6 7" key="1">
    <citation type="submission" date="2014-06" db="EMBL/GenBank/DDBJ databases">
        <title>Evolutionary Origins and Diversification of the Mycorrhizal Mutualists.</title>
        <authorList>
            <consortium name="DOE Joint Genome Institute"/>
            <consortium name="Mycorrhizal Genomics Consortium"/>
            <person name="Kohler A."/>
            <person name="Kuo A."/>
            <person name="Nagy L.G."/>
            <person name="Floudas D."/>
            <person name="Copeland A."/>
            <person name="Barry K.W."/>
            <person name="Cichocki N."/>
            <person name="Veneault-Fourrey C."/>
            <person name="LaButti K."/>
            <person name="Lindquist E.A."/>
            <person name="Lipzen A."/>
            <person name="Lundell T."/>
            <person name="Morin E."/>
            <person name="Murat C."/>
            <person name="Riley R."/>
            <person name="Ohm R."/>
            <person name="Sun H."/>
            <person name="Tunlid A."/>
            <person name="Henrissat B."/>
            <person name="Grigoriev I.V."/>
            <person name="Hibbett D.S."/>
            <person name="Martin F."/>
        </authorList>
    </citation>
    <scope>NUCLEOTIDE SEQUENCE [LARGE SCALE GENOMIC DNA]</scope>
    <source>
        <strain evidence="6 7">SS14</strain>
    </source>
</reference>
<feature type="domain" description="Ubiquitin-like protease family profile" evidence="5">
    <location>
        <begin position="161"/>
        <end position="377"/>
    </location>
</feature>
<dbReference type="PROSITE" id="PS50600">
    <property type="entry name" value="ULP_PROTEASE"/>
    <property type="match status" value="1"/>
</dbReference>
<name>A0A0C9V9Z2_SPHS4</name>
<evidence type="ECO:0000256" key="1">
    <source>
        <dbReference type="ARBA" id="ARBA00005234"/>
    </source>
</evidence>
<dbReference type="InterPro" id="IPR038765">
    <property type="entry name" value="Papain-like_cys_pep_sf"/>
</dbReference>
<keyword evidence="7" id="KW-1185">Reference proteome</keyword>
<dbReference type="Proteomes" id="UP000054279">
    <property type="component" value="Unassembled WGS sequence"/>
</dbReference>
<protein>
    <recommendedName>
        <fullName evidence="5">Ubiquitin-like protease family profile domain-containing protein</fullName>
    </recommendedName>
</protein>
<dbReference type="AlphaFoldDB" id="A0A0C9V9Z2"/>
<feature type="region of interest" description="Disordered" evidence="4">
    <location>
        <begin position="65"/>
        <end position="118"/>
    </location>
</feature>
<evidence type="ECO:0000256" key="4">
    <source>
        <dbReference type="SAM" id="MobiDB-lite"/>
    </source>
</evidence>
<evidence type="ECO:0000256" key="3">
    <source>
        <dbReference type="ARBA" id="ARBA00022801"/>
    </source>
</evidence>
<dbReference type="Gene3D" id="3.40.395.10">
    <property type="entry name" value="Adenoviral Proteinase, Chain A"/>
    <property type="match status" value="1"/>
</dbReference>
<dbReference type="EMBL" id="KN837161">
    <property type="protein sequence ID" value="KIJ38332.1"/>
    <property type="molecule type" value="Genomic_DNA"/>
</dbReference>
<dbReference type="GO" id="GO:0008234">
    <property type="term" value="F:cysteine-type peptidase activity"/>
    <property type="evidence" value="ECO:0007669"/>
    <property type="project" value="InterPro"/>
</dbReference>
<sequence length="427" mass="48437">MQAQKALIKWHGDKALWYQLEGWLHDLWYLSEHWHRHMDAEGKRKFLWMRTNEYPWGVTPPKVRVSKASPPDMLSVSSGEASDAELNPVEEEDELGDLCDKTGGDLLGSEAGDSDNESSMASISFKKENKAMGVAVSVHTLLAAVSSIQQPGEVSGLRPTSPIIMTDSLPLGPANVPSIPPLSHQAQRKKRREDLGKACGCWSCYTNKIDAVRHCDSWFEGRVITLIAEYLFICEGPDAKAHHATPLLLQNAHDILDHPEKEDSNRLILAWLHKEIGLIHEMPEKCYWLIPAHVLGHWTLVLIDWDHQHVHFMDSMNERLGVEEDKMRVQEEVWVLMQLIDDGFLKDAWTWVSEQRPQCQTNSYDCGAFVLADMASYMATGMPSQMSQVHMRAWCHEIIGFVDSLPPLVYQKMIINPNAPIIYIDDD</sequence>
<dbReference type="HOGENOM" id="CLU_642784_0_0_1"/>
<feature type="compositionally biased region" description="Acidic residues" evidence="4">
    <location>
        <begin position="88"/>
        <end position="97"/>
    </location>
</feature>
<dbReference type="OrthoDB" id="2976051at2759"/>
<dbReference type="Pfam" id="PF02902">
    <property type="entry name" value="Peptidase_C48"/>
    <property type="match status" value="1"/>
</dbReference>
<dbReference type="GO" id="GO:0019783">
    <property type="term" value="F:ubiquitin-like protein peptidase activity"/>
    <property type="evidence" value="ECO:0007669"/>
    <property type="project" value="UniProtKB-ARBA"/>
</dbReference>
<dbReference type="InterPro" id="IPR003653">
    <property type="entry name" value="Peptidase_C48_C"/>
</dbReference>
<evidence type="ECO:0000256" key="2">
    <source>
        <dbReference type="ARBA" id="ARBA00022670"/>
    </source>
</evidence>
<dbReference type="SUPFAM" id="SSF54001">
    <property type="entry name" value="Cysteine proteinases"/>
    <property type="match status" value="1"/>
</dbReference>
<keyword evidence="3" id="KW-0378">Hydrolase</keyword>
<gene>
    <name evidence="6" type="ORF">M422DRAFT_258983</name>
</gene>
<evidence type="ECO:0000259" key="5">
    <source>
        <dbReference type="PROSITE" id="PS50600"/>
    </source>
</evidence>